<keyword evidence="3" id="KW-0732">Signal</keyword>
<evidence type="ECO:0000313" key="8">
    <source>
        <dbReference type="EMBL" id="MBT1711942.1"/>
    </source>
</evidence>
<dbReference type="SUPFAM" id="SSF48452">
    <property type="entry name" value="TPR-like"/>
    <property type="match status" value="1"/>
</dbReference>
<dbReference type="Gene3D" id="1.25.40.390">
    <property type="match status" value="1"/>
</dbReference>
<dbReference type="CDD" id="cd08977">
    <property type="entry name" value="SusD"/>
    <property type="match status" value="1"/>
</dbReference>
<evidence type="ECO:0000256" key="4">
    <source>
        <dbReference type="ARBA" id="ARBA00023136"/>
    </source>
</evidence>
<dbReference type="AlphaFoldDB" id="A0AAP2GX10"/>
<dbReference type="Pfam" id="PF14322">
    <property type="entry name" value="SusD-like_3"/>
    <property type="match status" value="1"/>
</dbReference>
<dbReference type="PROSITE" id="PS51257">
    <property type="entry name" value="PROKAR_LIPOPROTEIN"/>
    <property type="match status" value="1"/>
</dbReference>
<proteinExistence type="inferred from homology"/>
<keyword evidence="4" id="KW-0472">Membrane</keyword>
<gene>
    <name evidence="8" type="ORF">KK062_27110</name>
</gene>
<dbReference type="InterPro" id="IPR011990">
    <property type="entry name" value="TPR-like_helical_dom_sf"/>
</dbReference>
<keyword evidence="9" id="KW-1185">Reference proteome</keyword>
<comment type="similarity">
    <text evidence="2">Belongs to the SusD family.</text>
</comment>
<comment type="caution">
    <text evidence="8">The sequence shown here is derived from an EMBL/GenBank/DDBJ whole genome shotgun (WGS) entry which is preliminary data.</text>
</comment>
<evidence type="ECO:0000259" key="6">
    <source>
        <dbReference type="Pfam" id="PF07980"/>
    </source>
</evidence>
<dbReference type="Pfam" id="PF07980">
    <property type="entry name" value="SusD_RagB"/>
    <property type="match status" value="1"/>
</dbReference>
<dbReference type="InterPro" id="IPR033985">
    <property type="entry name" value="SusD-like_N"/>
</dbReference>
<dbReference type="RefSeq" id="WP_254087511.1">
    <property type="nucleotide sequence ID" value="NZ_JAHESE010000045.1"/>
</dbReference>
<protein>
    <submittedName>
        <fullName evidence="8">RagB/SusD family nutrient uptake outer membrane protein</fullName>
    </submittedName>
</protein>
<evidence type="ECO:0000256" key="1">
    <source>
        <dbReference type="ARBA" id="ARBA00004442"/>
    </source>
</evidence>
<evidence type="ECO:0000256" key="5">
    <source>
        <dbReference type="ARBA" id="ARBA00023237"/>
    </source>
</evidence>
<evidence type="ECO:0000313" key="9">
    <source>
        <dbReference type="Proteomes" id="UP001319080"/>
    </source>
</evidence>
<feature type="domain" description="RagB/SusD" evidence="6">
    <location>
        <begin position="315"/>
        <end position="455"/>
    </location>
</feature>
<dbReference type="Proteomes" id="UP001319080">
    <property type="component" value="Unassembled WGS sequence"/>
</dbReference>
<sequence length="455" mass="51895">MRCIVYIVLCFLFATTSCRDFVDVDLRGSLITTDVVFSDDNTATAAMTGVYYEMATNTIAIGELNSMSRLAGLSSDELVDTKVRAVTSEFEHNSIRSDNPDVLKLWNSLFKVIYEANAMMEGLDRSSNVSDATKRQLLGEAKFIRAFCNFYLLNFFSDIPLILTTDYRNNSSVVRKSKTEIYNQIVDDLKLAKELLGKDYVTSERIRPNSSAASALLAKVYLFLEQWDMADEESTSVISSELYAIVYDMPGIFVKESQEAIWQIAPLDNVSNTDEAAYYVITNAPKSLILRKELAKDFEETDLRLLNWIGRFINNGDTVYYPHKYHVQETGTPANEYSIVLRLSEQYLIRAEARAMQGDRKNAIDDLNIVRERAGIELVDRDDTLVDVPELIGMERRLELFTEWGNRWFDLNRTEQTVDVLSDLKEDITEDDALYPIPQVERDRNPALEPQNSGY</sequence>
<dbReference type="EMBL" id="JAHESE010000045">
    <property type="protein sequence ID" value="MBT1711942.1"/>
    <property type="molecule type" value="Genomic_DNA"/>
</dbReference>
<dbReference type="InterPro" id="IPR012944">
    <property type="entry name" value="SusD_RagB_dom"/>
</dbReference>
<reference evidence="8 9" key="1">
    <citation type="submission" date="2021-05" db="EMBL/GenBank/DDBJ databases">
        <title>A Polyphasic approach of four new species of the genus Ohtaekwangia: Ohtaekwangia histidinii sp. nov., Ohtaekwangia cretensis sp. nov., Ohtaekwangia indiensis sp. nov., Ohtaekwangia reichenbachii sp. nov. from diverse environment.</title>
        <authorList>
            <person name="Octaviana S."/>
        </authorList>
    </citation>
    <scope>NUCLEOTIDE SEQUENCE [LARGE SCALE GENOMIC DNA]</scope>
    <source>
        <strain evidence="8 9">PWU5</strain>
    </source>
</reference>
<organism evidence="8 9">
    <name type="scientific">Dawidia cretensis</name>
    <dbReference type="NCBI Taxonomy" id="2782350"/>
    <lineage>
        <taxon>Bacteria</taxon>
        <taxon>Pseudomonadati</taxon>
        <taxon>Bacteroidota</taxon>
        <taxon>Cytophagia</taxon>
        <taxon>Cytophagales</taxon>
        <taxon>Chryseotaleaceae</taxon>
        <taxon>Dawidia</taxon>
    </lineage>
</organism>
<keyword evidence="5" id="KW-0998">Cell outer membrane</keyword>
<name>A0AAP2GX10_9BACT</name>
<comment type="subcellular location">
    <subcellularLocation>
        <location evidence="1">Cell outer membrane</location>
    </subcellularLocation>
</comment>
<accession>A0AAP2GX10</accession>
<feature type="domain" description="SusD-like N-terminal" evidence="7">
    <location>
        <begin position="78"/>
        <end position="222"/>
    </location>
</feature>
<evidence type="ECO:0000259" key="7">
    <source>
        <dbReference type="Pfam" id="PF14322"/>
    </source>
</evidence>
<dbReference type="GO" id="GO:0009279">
    <property type="term" value="C:cell outer membrane"/>
    <property type="evidence" value="ECO:0007669"/>
    <property type="project" value="UniProtKB-SubCell"/>
</dbReference>
<evidence type="ECO:0000256" key="2">
    <source>
        <dbReference type="ARBA" id="ARBA00006275"/>
    </source>
</evidence>
<evidence type="ECO:0000256" key="3">
    <source>
        <dbReference type="ARBA" id="ARBA00022729"/>
    </source>
</evidence>